<dbReference type="KEGG" id="ovi:T265_14140"/>
<evidence type="ECO:0000259" key="6">
    <source>
        <dbReference type="Pfam" id="PF23354"/>
    </source>
</evidence>
<accession>A0A074ZR62</accession>
<evidence type="ECO:0000256" key="2">
    <source>
        <dbReference type="ARBA" id="ARBA00022448"/>
    </source>
</evidence>
<sequence>MEFSEVYDFEATGPTNARVLKVYSDAATRTLQEISFPNKAGGFGYTTPTSSVTSSRFIIWRSDGESLELMQTSLDDYSVSDWLTVCFSGSAVVNCCVTSGSNSIECLVCTSNGGARLSFSLSFERPRLFKDCLDFYSFYQIKGLQPSLINASTAGLIQETAEVVFAYGLSSGSILVARAAFGTTEISEVFELHQASMIQKLWSGITPFAKSDSDPSAVVDMALIMTDHGDHLIVSVCKDHRLRLWDLKHRDCLQVLELLDLLPDHNACSTGSGSLHSHLAPGSFHRITSYSMNSGDSAGLLVYLSLSLNSSLGSMQNALSSSGTCSANYWCWLQLDLSNFRRRDRECLRVKGIDRLATPASPVYASKSSSNWEQSGIEEFSVLDFIPTQLNASPFWSSNENSVFRRRHPENHGVVENLHGVWWLAQQVADNQANLDDRYYVQWSCGSPHTVSVPVVKNGTAVPPGINPDNHIPIWRHQSPILVQTQETILASTTEECPCRITVDDVDEFLDFLFSPGRFSRFAIASSLKSEFQVLLLLHFEPQSLRNSHQLPAEDTVTLFERMGELRSEVRRTLVDELFYITEMGDFLTLLKTFHATAIDYHEYGLQPLGLFEVPYGTALLSPDQQTYLPYAPGLVIVRRWGFSVLRPFDNHERLIWNQHSDQPLCIPLEPVSADTCSSKLDVSKAAARLAIRTRVLLEHLCKETSWHTWKSILYGSVSPFLVDPDHSWDPNKLVEAILEFFYCTFRCLGNIDTIVIPSCSEELGGKFGSFEPATFTDPLDWQQFVFLDPRSRTTELLALDMLIRLLEQRPFAYFGQTASDMANDRSRSDPVGQDLLSNLRHSTRNQQASNPLWFASTGSPESTHLPGTLNAVSARKDSRLGLRFLCQTFTEICELRLKLAFGLLVIATHLHLNPSNVEVAFSGLNENSDILTSTSILVRLTKLVHSFRLLHWLGSTRMRPTPDAEKLTSIREHVNILGMSSSIDGETPSAPDLLRSPSSSSVQLPGMTLLQQICTDWSWLHKLFSVDLDLTSRPCMLRSTHLVSLLCSALSPSEDFRHGLLRVFRHLLVGGHAVPLLTLIKLLESTSSQESLDSDSFSAPLWTWDGDYCLLFLCTGLAHFWLGNPDLAENNFIRASESLKSHVQASLLNSTMDRPLLPEQPQSSLHDLLIGSLFPGELTSEKLLCSKDGQEITTDTICPTEVQVRFLMKVMPVLEAADCVSQVLNLCEFSLNLLANLQLTPDEMNDADSEQPESKQCARNYSRRLTSMLANLHAFGDGTSEGFLCNPLPDEELVTGKSPQSGLYVRLADLEAALWTRMFKHHLSLGNYANAHFLIRSNPDAARRRDCLRQLIATLCDRGESARLVDFHYGSAEQECVLILEARARATDVLPSFVAFSKKEPPYTVNPYYDVLYAFHIRRSNYRAAAMILFEHVHRLMEETTCPMSSLDGAGFRAGGARLLFGLQRQAANLAAAINALYIVQKEHQWLIRPGAISFDDDVYGRWPRASDVDGEVHDLEEVRTGLHLLVENDWAFADPDVETASLSTDAEMTSRQGELVDCSMTEPSGPGDMIRLAQDKQILQLNDLLRLYTLIRARLRLVQVCWEQGMLRAGSSSPQETVQSLLSLALYDEAIRLTEQFGLDCTPVVSAVATRCAELAQHVSRTQGPMHNGYGNSTSTSGTHSITDAPSLPGLSSVSSSLSYEAELVIQSLHRLNESVLRKDASGGGVATSTWNLSISELYWRLLEVVLTRLDPPTANASLRSLHNHRPLVNGGGGQLHLIACEHLLNSKPNQIHLPQWLVSHLVSPAIVTARPVGLLRLYMRYDRVEAAYLLTMQMLDTALTSLTEASTPGLQWLTFPSILFLCPQRPMSGYTRCNLENQKLCIQPIWLPHNLIVRLSEALRLLSNDFPACKIMYENLEENMTNYFGRLQLVCSKLVTLN</sequence>
<name>A0A074ZR62_OPIVI</name>
<dbReference type="GO" id="GO:0017056">
    <property type="term" value="F:structural constituent of nuclear pore"/>
    <property type="evidence" value="ECO:0007669"/>
    <property type="project" value="TreeGrafter"/>
</dbReference>
<dbReference type="InterPro" id="IPR056536">
    <property type="entry name" value="TPR_NUP160_C"/>
</dbReference>
<evidence type="ECO:0000259" key="4">
    <source>
        <dbReference type="Pfam" id="PF11715"/>
    </source>
</evidence>
<proteinExistence type="predicted"/>
<evidence type="ECO:0000313" key="7">
    <source>
        <dbReference type="EMBL" id="KER25830.1"/>
    </source>
</evidence>
<dbReference type="GeneID" id="20328306"/>
<dbReference type="InterPro" id="IPR056535">
    <property type="entry name" value="TPR_NUP160_M"/>
</dbReference>
<keyword evidence="2" id="KW-0813">Transport</keyword>
<dbReference type="GO" id="GO:0005643">
    <property type="term" value="C:nuclear pore"/>
    <property type="evidence" value="ECO:0007669"/>
    <property type="project" value="TreeGrafter"/>
</dbReference>
<dbReference type="PANTHER" id="PTHR21286:SF0">
    <property type="entry name" value="NUCLEAR PORE COMPLEX PROTEIN NUP160"/>
    <property type="match status" value="1"/>
</dbReference>
<comment type="subcellular location">
    <subcellularLocation>
        <location evidence="1">Nucleus</location>
    </subcellularLocation>
</comment>
<feature type="domain" description="Nucleoporin Nup120/160 beta-propeller" evidence="4">
    <location>
        <begin position="56"/>
        <end position="306"/>
    </location>
</feature>
<dbReference type="EMBL" id="KL596765">
    <property type="protein sequence ID" value="KER25830.1"/>
    <property type="molecule type" value="Genomic_DNA"/>
</dbReference>
<dbReference type="PANTHER" id="PTHR21286">
    <property type="entry name" value="NUCLEAR PORE COMPLEX PROTEIN NUP160"/>
    <property type="match status" value="1"/>
</dbReference>
<dbReference type="RefSeq" id="XP_009170445.1">
    <property type="nucleotide sequence ID" value="XM_009172181.1"/>
</dbReference>
<dbReference type="InterPro" id="IPR059141">
    <property type="entry name" value="Beta-prop_Nup120_160"/>
</dbReference>
<dbReference type="OrthoDB" id="67716at2759"/>
<organism evidence="7 8">
    <name type="scientific">Opisthorchis viverrini</name>
    <name type="common">Southeast Asian liver fluke</name>
    <dbReference type="NCBI Taxonomy" id="6198"/>
    <lineage>
        <taxon>Eukaryota</taxon>
        <taxon>Metazoa</taxon>
        <taxon>Spiralia</taxon>
        <taxon>Lophotrochozoa</taxon>
        <taxon>Platyhelminthes</taxon>
        <taxon>Trematoda</taxon>
        <taxon>Digenea</taxon>
        <taxon>Opisthorchiida</taxon>
        <taxon>Opisthorchiata</taxon>
        <taxon>Opisthorchiidae</taxon>
        <taxon>Opisthorchis</taxon>
    </lineage>
</organism>
<protein>
    <recommendedName>
        <fullName evidence="9">Nuclear pore complex protein Nup160</fullName>
    </recommendedName>
</protein>
<dbReference type="STRING" id="6198.A0A074ZR62"/>
<feature type="domain" description="NUP160 C-terminal TPR" evidence="5">
    <location>
        <begin position="1583"/>
        <end position="1663"/>
    </location>
</feature>
<evidence type="ECO:0000313" key="8">
    <source>
        <dbReference type="Proteomes" id="UP000054324"/>
    </source>
</evidence>
<dbReference type="Pfam" id="PF23347">
    <property type="entry name" value="TPR_Nup160_C"/>
    <property type="match status" value="1"/>
</dbReference>
<evidence type="ECO:0000259" key="5">
    <source>
        <dbReference type="Pfam" id="PF23347"/>
    </source>
</evidence>
<feature type="domain" description="NUP160 middle TPR" evidence="6">
    <location>
        <begin position="1313"/>
        <end position="1479"/>
    </location>
</feature>
<keyword evidence="8" id="KW-1185">Reference proteome</keyword>
<dbReference type="InterPro" id="IPR021717">
    <property type="entry name" value="Nucleoporin_Nup160"/>
</dbReference>
<dbReference type="Proteomes" id="UP000054324">
    <property type="component" value="Unassembled WGS sequence"/>
</dbReference>
<dbReference type="CTD" id="20328306"/>
<gene>
    <name evidence="7" type="ORF">T265_14140</name>
</gene>
<evidence type="ECO:0000256" key="1">
    <source>
        <dbReference type="ARBA" id="ARBA00004123"/>
    </source>
</evidence>
<keyword evidence="3" id="KW-0539">Nucleus</keyword>
<dbReference type="Pfam" id="PF11715">
    <property type="entry name" value="Beta-prop_Nup120_160"/>
    <property type="match status" value="1"/>
</dbReference>
<dbReference type="Pfam" id="PF23354">
    <property type="entry name" value="TPR_NUP160_120_M"/>
    <property type="match status" value="1"/>
</dbReference>
<evidence type="ECO:0008006" key="9">
    <source>
        <dbReference type="Google" id="ProtNLM"/>
    </source>
</evidence>
<reference evidence="7 8" key="1">
    <citation type="submission" date="2013-11" db="EMBL/GenBank/DDBJ databases">
        <title>Opisthorchis viverrini - life in the bile duct.</title>
        <authorList>
            <person name="Young N.D."/>
            <person name="Nagarajan N."/>
            <person name="Lin S.J."/>
            <person name="Korhonen P.K."/>
            <person name="Jex A.R."/>
            <person name="Hall R.S."/>
            <person name="Safavi-Hemami H."/>
            <person name="Kaewkong W."/>
            <person name="Bertrand D."/>
            <person name="Gao S."/>
            <person name="Seet Q."/>
            <person name="Wongkham S."/>
            <person name="Teh B.T."/>
            <person name="Wongkham C."/>
            <person name="Intapan P.M."/>
            <person name="Maleewong W."/>
            <person name="Yang X."/>
            <person name="Hu M."/>
            <person name="Wang Z."/>
            <person name="Hofmann A."/>
            <person name="Sternberg P.W."/>
            <person name="Tan P."/>
            <person name="Wang J."/>
            <person name="Gasser R.B."/>
        </authorList>
    </citation>
    <scope>NUCLEOTIDE SEQUENCE [LARGE SCALE GENOMIC DNA]</scope>
</reference>
<evidence type="ECO:0000256" key="3">
    <source>
        <dbReference type="ARBA" id="ARBA00023242"/>
    </source>
</evidence>